<dbReference type="PROSITE" id="PS51296">
    <property type="entry name" value="RIESKE"/>
    <property type="match status" value="1"/>
</dbReference>
<dbReference type="GO" id="GO:0004497">
    <property type="term" value="F:monooxygenase activity"/>
    <property type="evidence" value="ECO:0007669"/>
    <property type="project" value="UniProtKB-ARBA"/>
</dbReference>
<reference evidence="6 7" key="1">
    <citation type="submission" date="2019-05" db="EMBL/GenBank/DDBJ databases">
        <title>We sequenced the genome of Paenibacillus hemerocallicola KCTC 33185 for further insight into its adaptation and study the phylogeny of Paenibacillus.</title>
        <authorList>
            <person name="Narsing Rao M.P."/>
        </authorList>
    </citation>
    <scope>NUCLEOTIDE SEQUENCE [LARGE SCALE GENOMIC DNA]</scope>
    <source>
        <strain evidence="6 7">KCTC 33185</strain>
    </source>
</reference>
<keyword evidence="3" id="KW-0408">Iron</keyword>
<dbReference type="InterPro" id="IPR017941">
    <property type="entry name" value="Rieske_2Fe-2S"/>
</dbReference>
<organism evidence="6 7">
    <name type="scientific">Paenibacillus hemerocallicola</name>
    <dbReference type="NCBI Taxonomy" id="1172614"/>
    <lineage>
        <taxon>Bacteria</taxon>
        <taxon>Bacillati</taxon>
        <taxon>Bacillota</taxon>
        <taxon>Bacilli</taxon>
        <taxon>Bacillales</taxon>
        <taxon>Paenibacillaceae</taxon>
        <taxon>Paenibacillus</taxon>
    </lineage>
</organism>
<dbReference type="Pfam" id="PF00355">
    <property type="entry name" value="Rieske"/>
    <property type="match status" value="1"/>
</dbReference>
<evidence type="ECO:0000313" key="7">
    <source>
        <dbReference type="Proteomes" id="UP000307943"/>
    </source>
</evidence>
<evidence type="ECO:0000259" key="5">
    <source>
        <dbReference type="PROSITE" id="PS51296"/>
    </source>
</evidence>
<evidence type="ECO:0000256" key="2">
    <source>
        <dbReference type="ARBA" id="ARBA00022723"/>
    </source>
</evidence>
<evidence type="ECO:0000256" key="3">
    <source>
        <dbReference type="ARBA" id="ARBA00023004"/>
    </source>
</evidence>
<protein>
    <submittedName>
        <fullName evidence="6">Rieske (2Fe-2S) protein</fullName>
    </submittedName>
</protein>
<keyword evidence="7" id="KW-1185">Reference proteome</keyword>
<dbReference type="SUPFAM" id="SSF50022">
    <property type="entry name" value="ISP domain"/>
    <property type="match status" value="1"/>
</dbReference>
<feature type="domain" description="Rieske" evidence="5">
    <location>
        <begin position="4"/>
        <end position="114"/>
    </location>
</feature>
<dbReference type="RefSeq" id="WP_139600726.1">
    <property type="nucleotide sequence ID" value="NZ_VDCQ01000003.1"/>
</dbReference>
<dbReference type="GO" id="GO:0051537">
    <property type="term" value="F:2 iron, 2 sulfur cluster binding"/>
    <property type="evidence" value="ECO:0007669"/>
    <property type="project" value="UniProtKB-KW"/>
</dbReference>
<dbReference type="InterPro" id="IPR036922">
    <property type="entry name" value="Rieske_2Fe-2S_sf"/>
</dbReference>
<evidence type="ECO:0000313" key="6">
    <source>
        <dbReference type="EMBL" id="TNJ67823.1"/>
    </source>
</evidence>
<proteinExistence type="predicted"/>
<dbReference type="PANTHER" id="PTHR21496:SF23">
    <property type="entry name" value="3-PHENYLPROPIONATE_CINNAMIC ACID DIOXYGENASE FERREDOXIN SUBUNIT"/>
    <property type="match status" value="1"/>
</dbReference>
<keyword evidence="4" id="KW-0411">Iron-sulfur</keyword>
<dbReference type="GO" id="GO:0046872">
    <property type="term" value="F:metal ion binding"/>
    <property type="evidence" value="ECO:0007669"/>
    <property type="project" value="UniProtKB-KW"/>
</dbReference>
<dbReference type="Gene3D" id="2.102.10.10">
    <property type="entry name" value="Rieske [2Fe-2S] iron-sulphur domain"/>
    <property type="match status" value="1"/>
</dbReference>
<dbReference type="GO" id="GO:0016705">
    <property type="term" value="F:oxidoreductase activity, acting on paired donors, with incorporation or reduction of molecular oxygen"/>
    <property type="evidence" value="ECO:0007669"/>
    <property type="project" value="UniProtKB-ARBA"/>
</dbReference>
<evidence type="ECO:0000256" key="4">
    <source>
        <dbReference type="ARBA" id="ARBA00023014"/>
    </source>
</evidence>
<comment type="caution">
    <text evidence="6">The sequence shown here is derived from an EMBL/GenBank/DDBJ whole genome shotgun (WGS) entry which is preliminary data.</text>
</comment>
<dbReference type="AlphaFoldDB" id="A0A5C4TFF8"/>
<evidence type="ECO:0000256" key="1">
    <source>
        <dbReference type="ARBA" id="ARBA00022714"/>
    </source>
</evidence>
<keyword evidence="2" id="KW-0479">Metal-binding</keyword>
<dbReference type="Proteomes" id="UP000307943">
    <property type="component" value="Unassembled WGS sequence"/>
</dbReference>
<dbReference type="PANTHER" id="PTHR21496">
    <property type="entry name" value="FERREDOXIN-RELATED"/>
    <property type="match status" value="1"/>
</dbReference>
<gene>
    <name evidence="6" type="ORF">FE784_03500</name>
</gene>
<name>A0A5C4TFF8_9BACL</name>
<accession>A0A5C4TFF8</accession>
<keyword evidence="1" id="KW-0001">2Fe-2S</keyword>
<dbReference type="EMBL" id="VDCQ01000003">
    <property type="protein sequence ID" value="TNJ67823.1"/>
    <property type="molecule type" value="Genomic_DNA"/>
</dbReference>
<dbReference type="OrthoDB" id="2614894at2"/>
<dbReference type="CDD" id="cd03467">
    <property type="entry name" value="Rieske"/>
    <property type="match status" value="1"/>
</dbReference>
<sequence>MTVHVVGTADQIGEGEYRVYDVSGRSIVIYNIQGEYYALLNYCPHQGAEMCKGRVCGTNLPSDVYEYAFGRVGEIVRCPWHGWEFEIKTGKSLVRANMRLLRYEVVLEDGKLVVKI</sequence>